<organism evidence="1 2">
    <name type="scientific">Bauhinia variegata</name>
    <name type="common">Purple orchid tree</name>
    <name type="synonym">Phanera variegata</name>
    <dbReference type="NCBI Taxonomy" id="167791"/>
    <lineage>
        <taxon>Eukaryota</taxon>
        <taxon>Viridiplantae</taxon>
        <taxon>Streptophyta</taxon>
        <taxon>Embryophyta</taxon>
        <taxon>Tracheophyta</taxon>
        <taxon>Spermatophyta</taxon>
        <taxon>Magnoliopsida</taxon>
        <taxon>eudicotyledons</taxon>
        <taxon>Gunneridae</taxon>
        <taxon>Pentapetalae</taxon>
        <taxon>rosids</taxon>
        <taxon>fabids</taxon>
        <taxon>Fabales</taxon>
        <taxon>Fabaceae</taxon>
        <taxon>Cercidoideae</taxon>
        <taxon>Cercideae</taxon>
        <taxon>Bauhiniinae</taxon>
        <taxon>Bauhinia</taxon>
    </lineage>
</organism>
<sequence length="709" mass="82781">MPSFWRSYSKINRVPLPNKQEPKEEREPLLLLRQENSNQMAQKEVVVDFDGNYGLDYLHENSHASKRKEDSEEEEKLQQTIYSREEIPKFSRNGSFQGLRWRSHLNRTKSRLIDPPHESCASSDEVNNGRQPERKKDKDVEVDDVEDLPEEFKRIRFSLFYVLQWISLASILAALVSNLWVPDIGRLKLWDLPLWKWEIMILALICGRLVSGWVIKVVVFFVERNFILRKRVLYFVYGLKNAVKNCIWLGLVLLVLALSFHVKAFFQRIREALFKQYVIETLCGPPLIEHETEASGSGPSTPITSAGLQWNSTIRKSSKFSRSRSSSRKSKQQGGITIDQLDKLNRRNISAWNMKRMISTIRHGAFNTLDEQILNSDIEDESSQKIRSECQAKETAQKIFHNVAKTRYIFLEDVRKFMREDEALKTMDLLGAVSAEHGISKSSLRDWMVNAFRERRALALSLNDTKTAVDELHNILNILVAFIILIIWLVILGVPIRHFLVFLSSQVLLVVFMFGNTCKTVFEAIIFLFVMHPFDVGDRCEVDGVQMVVEEMNILTTVFLRYDNQKIIYPNSVLSTKPISNYQRSPDMGDIIDFCIHISTPIEKVSTMKERIIEYIERKNEHWHPEPMVIIRDVQDLNKLNMSVWLTHRMNFQDNKERWSRRTQLVEEMIKIFKQLDVEYRLLPLDVNVRYLPTLTSNRFPSTWTTFAA</sequence>
<keyword evidence="2" id="KW-1185">Reference proteome</keyword>
<accession>A0ACB9M0L9</accession>
<reference evidence="1 2" key="1">
    <citation type="journal article" date="2022" name="DNA Res.">
        <title>Chromosomal-level genome assembly of the orchid tree Bauhinia variegata (Leguminosae; Cercidoideae) supports the allotetraploid origin hypothesis of Bauhinia.</title>
        <authorList>
            <person name="Zhong Y."/>
            <person name="Chen Y."/>
            <person name="Zheng D."/>
            <person name="Pang J."/>
            <person name="Liu Y."/>
            <person name="Luo S."/>
            <person name="Meng S."/>
            <person name="Qian L."/>
            <person name="Wei D."/>
            <person name="Dai S."/>
            <person name="Zhou R."/>
        </authorList>
    </citation>
    <scope>NUCLEOTIDE SEQUENCE [LARGE SCALE GENOMIC DNA]</scope>
    <source>
        <strain evidence="1">BV-YZ2020</strain>
    </source>
</reference>
<gene>
    <name evidence="1" type="ORF">L6164_024914</name>
</gene>
<proteinExistence type="predicted"/>
<evidence type="ECO:0000313" key="1">
    <source>
        <dbReference type="EMBL" id="KAI4316999.1"/>
    </source>
</evidence>
<dbReference type="Proteomes" id="UP000828941">
    <property type="component" value="Chromosome 10"/>
</dbReference>
<evidence type="ECO:0000313" key="2">
    <source>
        <dbReference type="Proteomes" id="UP000828941"/>
    </source>
</evidence>
<dbReference type="EMBL" id="CM039435">
    <property type="protein sequence ID" value="KAI4316999.1"/>
    <property type="molecule type" value="Genomic_DNA"/>
</dbReference>
<comment type="caution">
    <text evidence="1">The sequence shown here is derived from an EMBL/GenBank/DDBJ whole genome shotgun (WGS) entry which is preliminary data.</text>
</comment>
<name>A0ACB9M0L9_BAUVA</name>
<protein>
    <submittedName>
        <fullName evidence="1">Uncharacterized protein</fullName>
    </submittedName>
</protein>